<dbReference type="AlphaFoldDB" id="A0A016SIL1"/>
<dbReference type="EMBL" id="JARK01001559">
    <property type="protein sequence ID" value="EYB90166.1"/>
    <property type="molecule type" value="Genomic_DNA"/>
</dbReference>
<sequence length="68" mass="7679">MFIPQQADIRSSFSVDSSVRPNSELILSFSFADSKSLRYDSDYVVIGVTALTYETDPVLKNSEQRNLE</sequence>
<proteinExistence type="predicted"/>
<evidence type="ECO:0000313" key="2">
    <source>
        <dbReference type="Proteomes" id="UP000024635"/>
    </source>
</evidence>
<comment type="caution">
    <text evidence="1">The sequence shown here is derived from an EMBL/GenBank/DDBJ whole genome shotgun (WGS) entry which is preliminary data.</text>
</comment>
<protein>
    <submittedName>
        <fullName evidence="1">Uncharacterized protein</fullName>
    </submittedName>
</protein>
<dbReference type="Proteomes" id="UP000024635">
    <property type="component" value="Unassembled WGS sequence"/>
</dbReference>
<evidence type="ECO:0000313" key="1">
    <source>
        <dbReference type="EMBL" id="EYB90166.1"/>
    </source>
</evidence>
<keyword evidence="2" id="KW-1185">Reference proteome</keyword>
<gene>
    <name evidence="1" type="primary">Acey_s0223.g2684</name>
    <name evidence="1" type="ORF">Y032_0223g2684</name>
</gene>
<reference evidence="2" key="1">
    <citation type="journal article" date="2015" name="Nat. Genet.">
        <title>The genome and transcriptome of the zoonotic hookworm Ancylostoma ceylanicum identify infection-specific gene families.</title>
        <authorList>
            <person name="Schwarz E.M."/>
            <person name="Hu Y."/>
            <person name="Antoshechkin I."/>
            <person name="Miller M.M."/>
            <person name="Sternberg P.W."/>
            <person name="Aroian R.V."/>
        </authorList>
    </citation>
    <scope>NUCLEOTIDE SEQUENCE</scope>
    <source>
        <strain evidence="2">HY135</strain>
    </source>
</reference>
<accession>A0A016SIL1</accession>
<organism evidence="1 2">
    <name type="scientific">Ancylostoma ceylanicum</name>
    <dbReference type="NCBI Taxonomy" id="53326"/>
    <lineage>
        <taxon>Eukaryota</taxon>
        <taxon>Metazoa</taxon>
        <taxon>Ecdysozoa</taxon>
        <taxon>Nematoda</taxon>
        <taxon>Chromadorea</taxon>
        <taxon>Rhabditida</taxon>
        <taxon>Rhabditina</taxon>
        <taxon>Rhabditomorpha</taxon>
        <taxon>Strongyloidea</taxon>
        <taxon>Ancylostomatidae</taxon>
        <taxon>Ancylostomatinae</taxon>
        <taxon>Ancylostoma</taxon>
    </lineage>
</organism>
<name>A0A016SIL1_9BILA</name>